<dbReference type="PANTHER" id="PTHR34382:SF7">
    <property type="entry name" value="PTS SYSTEM N,N'-DIACETYLCHITOBIOSE-SPECIFIC EIIA COMPONENT"/>
    <property type="match status" value="1"/>
</dbReference>
<dbReference type="SUPFAM" id="SSF46973">
    <property type="entry name" value="Enzyme IIa from lactose specific PTS, IIa-lac"/>
    <property type="match status" value="1"/>
</dbReference>
<evidence type="ECO:0000256" key="4">
    <source>
        <dbReference type="ARBA" id="ARBA00022683"/>
    </source>
</evidence>
<sequence length="113" mass="12567">MELDENTVMELIIYAGEARSGAMEALRAAREHDWEKTEQMLSTASVAARQAHHIQTALIGADEGRGKIPVNLILVHAQDHLMNAMLCRDLVEELVYLHRELAALKQGDIVRGP</sequence>
<organism evidence="8 9">
    <name type="scientific">Brenneria roseae subsp. americana</name>
    <dbReference type="NCBI Taxonomy" id="1508507"/>
    <lineage>
        <taxon>Bacteria</taxon>
        <taxon>Pseudomonadati</taxon>
        <taxon>Pseudomonadota</taxon>
        <taxon>Gammaproteobacteria</taxon>
        <taxon>Enterobacterales</taxon>
        <taxon>Pectobacteriaceae</taxon>
        <taxon>Brenneria</taxon>
    </lineage>
</organism>
<dbReference type="GO" id="GO:0016740">
    <property type="term" value="F:transferase activity"/>
    <property type="evidence" value="ECO:0007669"/>
    <property type="project" value="UniProtKB-KW"/>
</dbReference>
<dbReference type="RefSeq" id="WP_109054423.1">
    <property type="nucleotide sequence ID" value="NZ_QDKJ01000007.1"/>
</dbReference>
<dbReference type="InterPro" id="IPR003188">
    <property type="entry name" value="PTS_IIA_lac/cel"/>
</dbReference>
<evidence type="ECO:0000256" key="6">
    <source>
        <dbReference type="PIRSR" id="PIRSR000699-2"/>
    </source>
</evidence>
<keyword evidence="9" id="KW-1185">Reference proteome</keyword>
<dbReference type="Proteomes" id="UP000245138">
    <property type="component" value="Unassembled WGS sequence"/>
</dbReference>
<feature type="binding site" evidence="6">
    <location>
        <position position="79"/>
    </location>
    <ligand>
        <name>Mg(2+)</name>
        <dbReference type="ChEBI" id="CHEBI:18420"/>
        <note>ligand shared between all trimeric partners</note>
    </ligand>
</feature>
<name>A0A2U1TSK7_9GAMM</name>
<feature type="active site" description="Tele-phosphohistidine intermediate" evidence="5">
    <location>
        <position position="76"/>
    </location>
</feature>
<keyword evidence="2" id="KW-0762">Sugar transport</keyword>
<dbReference type="EMBL" id="QDKJ01000007">
    <property type="protein sequence ID" value="PWC12379.1"/>
    <property type="molecule type" value="Genomic_DNA"/>
</dbReference>
<evidence type="ECO:0000256" key="7">
    <source>
        <dbReference type="PROSITE-ProRule" id="PRU00418"/>
    </source>
</evidence>
<dbReference type="PIRSF" id="PIRSF000699">
    <property type="entry name" value="PTS_IILac_III"/>
    <property type="match status" value="1"/>
</dbReference>
<dbReference type="OrthoDB" id="350602at2"/>
<dbReference type="Pfam" id="PF02255">
    <property type="entry name" value="PTS_IIA"/>
    <property type="match status" value="1"/>
</dbReference>
<evidence type="ECO:0000313" key="9">
    <source>
        <dbReference type="Proteomes" id="UP000245138"/>
    </source>
</evidence>
<evidence type="ECO:0000256" key="3">
    <source>
        <dbReference type="ARBA" id="ARBA00022679"/>
    </source>
</evidence>
<keyword evidence="1" id="KW-0813">Transport</keyword>
<dbReference type="Gene3D" id="1.20.58.80">
    <property type="entry name" value="Phosphotransferase system, lactose/cellobiose-type IIA subunit"/>
    <property type="match status" value="1"/>
</dbReference>
<dbReference type="CDD" id="cd00215">
    <property type="entry name" value="PTS_IIA_lac"/>
    <property type="match status" value="1"/>
</dbReference>
<dbReference type="GO" id="GO:0009401">
    <property type="term" value="P:phosphoenolpyruvate-dependent sugar phosphotransferase system"/>
    <property type="evidence" value="ECO:0007669"/>
    <property type="project" value="UniProtKB-KW"/>
</dbReference>
<gene>
    <name evidence="8" type="ORF">B4923_11070</name>
</gene>
<evidence type="ECO:0000256" key="2">
    <source>
        <dbReference type="ARBA" id="ARBA00022597"/>
    </source>
</evidence>
<dbReference type="InterPro" id="IPR036542">
    <property type="entry name" value="PTS_IIA_lac/cel_sf"/>
</dbReference>
<protein>
    <submittedName>
        <fullName evidence="8">PTS lactose/cellobiose transporter subunit IIA</fullName>
    </submittedName>
</protein>
<keyword evidence="3" id="KW-0808">Transferase</keyword>
<dbReference type="PROSITE" id="PS51095">
    <property type="entry name" value="PTS_EIIA_TYPE_3"/>
    <property type="match status" value="1"/>
</dbReference>
<keyword evidence="6" id="KW-0460">Magnesium</keyword>
<evidence type="ECO:0000313" key="8">
    <source>
        <dbReference type="EMBL" id="PWC12379.1"/>
    </source>
</evidence>
<comment type="caution">
    <text evidence="8">The sequence shown here is derived from an EMBL/GenBank/DDBJ whole genome shotgun (WGS) entry which is preliminary data.</text>
</comment>
<dbReference type="AlphaFoldDB" id="A0A2U1TSK7"/>
<comment type="cofactor">
    <cofactor evidence="6">
        <name>Mg(2+)</name>
        <dbReference type="ChEBI" id="CHEBI:18420"/>
    </cofactor>
    <text evidence="6">Binds 1 Mg(2+) ion per trimer.</text>
</comment>
<dbReference type="GO" id="GO:0046872">
    <property type="term" value="F:metal ion binding"/>
    <property type="evidence" value="ECO:0007669"/>
    <property type="project" value="UniProtKB-KW"/>
</dbReference>
<reference evidence="8 9" key="1">
    <citation type="submission" date="2018-04" db="EMBL/GenBank/DDBJ databases">
        <title>Brenneria corticis sp.nov.</title>
        <authorList>
            <person name="Li Y."/>
        </authorList>
    </citation>
    <scope>NUCLEOTIDE SEQUENCE [LARGE SCALE GENOMIC DNA]</scope>
    <source>
        <strain evidence="8 9">LMG 27715</strain>
    </source>
</reference>
<keyword evidence="6" id="KW-0479">Metal-binding</keyword>
<dbReference type="PANTHER" id="PTHR34382">
    <property type="entry name" value="PTS SYSTEM N,N'-DIACETYLCHITOBIOSE-SPECIFIC EIIA COMPONENT"/>
    <property type="match status" value="1"/>
</dbReference>
<proteinExistence type="predicted"/>
<evidence type="ECO:0000256" key="1">
    <source>
        <dbReference type="ARBA" id="ARBA00022448"/>
    </source>
</evidence>
<feature type="modified residue" description="Phosphohistidine; by HPr" evidence="7">
    <location>
        <position position="76"/>
    </location>
</feature>
<evidence type="ECO:0000256" key="5">
    <source>
        <dbReference type="PIRSR" id="PIRSR000699-1"/>
    </source>
</evidence>
<keyword evidence="4" id="KW-0598">Phosphotransferase system</keyword>
<accession>A0A2U1TSK7</accession>